<organism evidence="5 6">
    <name type="scientific">Candidatus Halobonum tyrrellensis G22</name>
    <dbReference type="NCBI Taxonomy" id="1324957"/>
    <lineage>
        <taxon>Archaea</taxon>
        <taxon>Methanobacteriati</taxon>
        <taxon>Methanobacteriota</taxon>
        <taxon>Stenosarchaea group</taxon>
        <taxon>Halobacteria</taxon>
        <taxon>Halobacteriales</taxon>
        <taxon>Haloferacaceae</taxon>
        <taxon>Candidatus Halobonum</taxon>
    </lineage>
</organism>
<feature type="region of interest" description="Disordered" evidence="3">
    <location>
        <begin position="1"/>
        <end position="25"/>
    </location>
</feature>
<dbReference type="PANTHER" id="PTHR48105">
    <property type="entry name" value="THIOREDOXIN REDUCTASE 1-RELATED-RELATED"/>
    <property type="match status" value="1"/>
</dbReference>
<keyword evidence="2" id="KW-0560">Oxidoreductase</keyword>
<dbReference type="InterPro" id="IPR036188">
    <property type="entry name" value="FAD/NAD-bd_sf"/>
</dbReference>
<dbReference type="STRING" id="1324957.K933_00387"/>
<keyword evidence="1" id="KW-0285">Flavoprotein</keyword>
<dbReference type="PRINTS" id="PR00469">
    <property type="entry name" value="PNDRDTASEII"/>
</dbReference>
<dbReference type="eggNOG" id="arCOG01301">
    <property type="taxonomic scope" value="Archaea"/>
</dbReference>
<evidence type="ECO:0000259" key="4">
    <source>
        <dbReference type="Pfam" id="PF07992"/>
    </source>
</evidence>
<evidence type="ECO:0000256" key="3">
    <source>
        <dbReference type="SAM" id="MobiDB-lite"/>
    </source>
</evidence>
<feature type="compositionally biased region" description="Gly residues" evidence="3">
    <location>
        <begin position="7"/>
        <end position="20"/>
    </location>
</feature>
<proteinExistence type="predicted"/>
<keyword evidence="6" id="KW-1185">Reference proteome</keyword>
<gene>
    <name evidence="5" type="ORF">K933_00387</name>
</gene>
<evidence type="ECO:0000313" key="6">
    <source>
        <dbReference type="Proteomes" id="UP000017840"/>
    </source>
</evidence>
<dbReference type="Gene3D" id="3.50.50.60">
    <property type="entry name" value="FAD/NAD(P)-binding domain"/>
    <property type="match status" value="1"/>
</dbReference>
<dbReference type="InterPro" id="IPR023753">
    <property type="entry name" value="FAD/NAD-binding_dom"/>
</dbReference>
<comment type="caution">
    <text evidence="5">The sequence shown here is derived from an EMBL/GenBank/DDBJ whole genome shotgun (WGS) entry which is preliminary data.</text>
</comment>
<dbReference type="Proteomes" id="UP000017840">
    <property type="component" value="Unassembled WGS sequence"/>
</dbReference>
<evidence type="ECO:0000256" key="1">
    <source>
        <dbReference type="ARBA" id="ARBA00022630"/>
    </source>
</evidence>
<name>V4HPY3_9EURY</name>
<dbReference type="GO" id="GO:0016491">
    <property type="term" value="F:oxidoreductase activity"/>
    <property type="evidence" value="ECO:0007669"/>
    <property type="project" value="UniProtKB-KW"/>
</dbReference>
<accession>V4HPY3</accession>
<feature type="domain" description="FAD/NAD(P)-binding" evidence="4">
    <location>
        <begin position="30"/>
        <end position="138"/>
    </location>
</feature>
<evidence type="ECO:0000313" key="5">
    <source>
        <dbReference type="EMBL" id="ESP89974.1"/>
    </source>
</evidence>
<protein>
    <submittedName>
        <fullName evidence="5">Thioredoxin reductase-like protein</fullName>
    </submittedName>
</protein>
<dbReference type="AlphaFoldDB" id="V4HPY3"/>
<dbReference type="PATRIC" id="fig|1324957.4.peg.80"/>
<dbReference type="SUPFAM" id="SSF51905">
    <property type="entry name" value="FAD/NAD(P)-binding domain"/>
    <property type="match status" value="1"/>
</dbReference>
<dbReference type="OrthoDB" id="214187at2157"/>
<dbReference type="Pfam" id="PF07992">
    <property type="entry name" value="Pyr_redox_2"/>
    <property type="match status" value="1"/>
</dbReference>
<dbReference type="InterPro" id="IPR050097">
    <property type="entry name" value="Ferredoxin-NADP_redctase_2"/>
</dbReference>
<dbReference type="EMBL" id="ASGZ01000002">
    <property type="protein sequence ID" value="ESP89974.1"/>
    <property type="molecule type" value="Genomic_DNA"/>
</dbReference>
<reference evidence="5 6" key="1">
    <citation type="journal article" date="2013" name="Genome Announc.">
        <title>Draft Genome Sequence of 'Candidatus Halobonum tyrrellensis' Strain G22, Isolated from the Hypersaline Waters of Lake Tyrrell, Australia.</title>
        <authorList>
            <person name="Ugalde J.A."/>
            <person name="Narasingarao P."/>
            <person name="Kuo S."/>
            <person name="Podell S."/>
            <person name="Allen E.E."/>
        </authorList>
    </citation>
    <scope>NUCLEOTIDE SEQUENCE [LARGE SCALE GENOMIC DNA]</scope>
    <source>
        <strain evidence="5 6">G22</strain>
    </source>
</reference>
<evidence type="ECO:0000256" key="2">
    <source>
        <dbReference type="ARBA" id="ARBA00023002"/>
    </source>
</evidence>
<sequence length="331" mass="35972">MSDRGRGGPTDGDAGQGAGSGSEATDYDRDVVVVGGGPAGCSAGVFTARDGLDTVVFDRGRSSIQRCAYLENYLGFPGGVDIETLYGLMHDHAEAAGCDVVADVVESVERADEGGPGGFVVHLGEGDPVTARRVVAATRYDGEYMRGLDDDDAMFETHDHGDETHEQFDTAYADDDGTTPVEGLYVASPSAEANRQAVMAAGRGARVAVTLVEAVRRERGYPEALANHYDWRRREAELSGEWADRDRWREYVDGRIPDDADLDDDRRVELRERAIDRRFDQYLDDDEVDRRTRAGHERLLEHVDDDAIVAAAREIEAERGTTPAESAGGGE</sequence>